<sequence>MHVLEVPQWQGSGAPTARRLAEGAALLAGMVPYGTRLRVPVDEESSVDGIAASVRSMLPPGPVLTVGGDCSVDLVPVARAVSQYGARLKVFWFDAHGDLNTPESSPSGAFHGMVLRTLTGTGPASLVPDTLLDPERIVLAGVRDLDPGEQAYVASSGITHLRDTSGLESALAPGDVAYIHIDLDVLDPGVFSSVGTPAPGGLQPGELLDAVAAIASVAEVVGMAITEYEPSSAADQELLVPLVRGLTSAFAASKKS</sequence>
<dbReference type="GO" id="GO:0004053">
    <property type="term" value="F:arginase activity"/>
    <property type="evidence" value="ECO:0007669"/>
    <property type="project" value="UniProtKB-EC"/>
</dbReference>
<keyword evidence="1" id="KW-0479">Metal-binding</keyword>
<evidence type="ECO:0000256" key="2">
    <source>
        <dbReference type="ARBA" id="ARBA00022801"/>
    </source>
</evidence>
<proteinExistence type="inferred from homology"/>
<dbReference type="CDD" id="cd09999">
    <property type="entry name" value="Arginase-like_1"/>
    <property type="match status" value="1"/>
</dbReference>
<evidence type="ECO:0000256" key="1">
    <source>
        <dbReference type="ARBA" id="ARBA00022723"/>
    </source>
</evidence>
<dbReference type="GO" id="GO:0005829">
    <property type="term" value="C:cytosol"/>
    <property type="evidence" value="ECO:0007669"/>
    <property type="project" value="TreeGrafter"/>
</dbReference>
<gene>
    <name evidence="5" type="ORF">HNR30_006921</name>
</gene>
<dbReference type="InterPro" id="IPR006035">
    <property type="entry name" value="Ureohydrolase"/>
</dbReference>
<reference evidence="5 6" key="1">
    <citation type="submission" date="2020-07" db="EMBL/GenBank/DDBJ databases">
        <title>Genomic Encyclopedia of Type Strains, Phase IV (KMG-IV): sequencing the most valuable type-strain genomes for metagenomic binning, comparative biology and taxonomic classification.</title>
        <authorList>
            <person name="Goeker M."/>
        </authorList>
    </citation>
    <scope>NUCLEOTIDE SEQUENCE [LARGE SCALE GENOMIC DNA]</scope>
    <source>
        <strain evidence="5 6">DSM 45533</strain>
    </source>
</reference>
<organism evidence="5 6">
    <name type="scientific">Nonomuraea soli</name>
    <dbReference type="NCBI Taxonomy" id="1032476"/>
    <lineage>
        <taxon>Bacteria</taxon>
        <taxon>Bacillati</taxon>
        <taxon>Actinomycetota</taxon>
        <taxon>Actinomycetes</taxon>
        <taxon>Streptosporangiales</taxon>
        <taxon>Streptosporangiaceae</taxon>
        <taxon>Nonomuraea</taxon>
    </lineage>
</organism>
<dbReference type="AlphaFoldDB" id="A0A7W0CQZ4"/>
<dbReference type="PANTHER" id="PTHR43782:SF3">
    <property type="entry name" value="ARGINASE"/>
    <property type="match status" value="1"/>
</dbReference>
<accession>A0A7W0CQZ4</accession>
<keyword evidence="2 5" id="KW-0378">Hydrolase</keyword>
<keyword evidence="6" id="KW-1185">Reference proteome</keyword>
<dbReference type="SUPFAM" id="SSF52768">
    <property type="entry name" value="Arginase/deacetylase"/>
    <property type="match status" value="1"/>
</dbReference>
<evidence type="ECO:0000256" key="4">
    <source>
        <dbReference type="PROSITE-ProRule" id="PRU00742"/>
    </source>
</evidence>
<comment type="similarity">
    <text evidence="4">Belongs to the arginase family.</text>
</comment>
<dbReference type="GO" id="GO:0030145">
    <property type="term" value="F:manganese ion binding"/>
    <property type="evidence" value="ECO:0007669"/>
    <property type="project" value="TreeGrafter"/>
</dbReference>
<dbReference type="Pfam" id="PF00491">
    <property type="entry name" value="Arginase"/>
    <property type="match status" value="1"/>
</dbReference>
<dbReference type="InterPro" id="IPR023696">
    <property type="entry name" value="Ureohydrolase_dom_sf"/>
</dbReference>
<dbReference type="EMBL" id="JACDUR010000007">
    <property type="protein sequence ID" value="MBA2895535.1"/>
    <property type="molecule type" value="Genomic_DNA"/>
</dbReference>
<dbReference type="Gene3D" id="3.40.800.10">
    <property type="entry name" value="Ureohydrolase domain"/>
    <property type="match status" value="1"/>
</dbReference>
<dbReference type="RefSeq" id="WP_181614269.1">
    <property type="nucleotide sequence ID" value="NZ_BAABAM010000019.1"/>
</dbReference>
<dbReference type="PANTHER" id="PTHR43782">
    <property type="entry name" value="ARGINASE"/>
    <property type="match status" value="1"/>
</dbReference>
<keyword evidence="3" id="KW-0464">Manganese</keyword>
<dbReference type="PROSITE" id="PS51409">
    <property type="entry name" value="ARGINASE_2"/>
    <property type="match status" value="1"/>
</dbReference>
<dbReference type="Proteomes" id="UP000530928">
    <property type="component" value="Unassembled WGS sequence"/>
</dbReference>
<dbReference type="EC" id="3.5.3.1" evidence="5"/>
<evidence type="ECO:0000313" key="5">
    <source>
        <dbReference type="EMBL" id="MBA2895535.1"/>
    </source>
</evidence>
<evidence type="ECO:0000313" key="6">
    <source>
        <dbReference type="Proteomes" id="UP000530928"/>
    </source>
</evidence>
<dbReference type="PRINTS" id="PR00116">
    <property type="entry name" value="ARGINASE"/>
</dbReference>
<comment type="caution">
    <text evidence="5">The sequence shown here is derived from an EMBL/GenBank/DDBJ whole genome shotgun (WGS) entry which is preliminary data.</text>
</comment>
<protein>
    <submittedName>
        <fullName evidence="5">Arginase</fullName>
        <ecNumber evidence="5">3.5.3.1</ecNumber>
    </submittedName>
</protein>
<evidence type="ECO:0000256" key="3">
    <source>
        <dbReference type="ARBA" id="ARBA00023211"/>
    </source>
</evidence>
<name>A0A7W0CQZ4_9ACTN</name>